<organism evidence="1 2">
    <name type="scientific">Candidozyma auris</name>
    <name type="common">Yeast</name>
    <name type="synonym">Candida auris</name>
    <dbReference type="NCBI Taxonomy" id="498019"/>
    <lineage>
        <taxon>Eukaryota</taxon>
        <taxon>Fungi</taxon>
        <taxon>Dikarya</taxon>
        <taxon>Ascomycota</taxon>
        <taxon>Saccharomycotina</taxon>
        <taxon>Pichiomycetes</taxon>
        <taxon>Metschnikowiaceae</taxon>
        <taxon>Candidozyma</taxon>
    </lineage>
</organism>
<evidence type="ECO:0000313" key="1">
    <source>
        <dbReference type="EMBL" id="KND95890.1"/>
    </source>
</evidence>
<dbReference type="EMBL" id="LGST01000064">
    <property type="protein sequence ID" value="KND95890.1"/>
    <property type="molecule type" value="Genomic_DNA"/>
</dbReference>
<evidence type="ECO:0000313" key="2">
    <source>
        <dbReference type="Proteomes" id="UP000037122"/>
    </source>
</evidence>
<dbReference type="VEuPathDB" id="FungiDB:QG37_07846"/>
<protein>
    <submittedName>
        <fullName evidence="1">Uncharacterized protein</fullName>
    </submittedName>
</protein>
<sequence length="63" mass="7480">MEVLNVLESIEAVLAFGWDVVFLVGTVDQEYGCEDVDAQVWRWRTLHKHFEKFDKLWLKILRG</sequence>
<comment type="caution">
    <text evidence="1">The sequence shown here is derived from an EMBL/GenBank/DDBJ whole genome shotgun (WGS) entry which is preliminary data.</text>
</comment>
<name>A0A0L0NQD8_CANAR</name>
<dbReference type="AlphaFoldDB" id="A0A0L0NQD8"/>
<proteinExistence type="predicted"/>
<gene>
    <name evidence="1" type="ORF">QG37_07846</name>
</gene>
<dbReference type="Proteomes" id="UP000037122">
    <property type="component" value="Unassembled WGS sequence"/>
</dbReference>
<reference evidence="2" key="1">
    <citation type="journal article" date="2015" name="BMC Genomics">
        <title>Draft genome of a commonly misdiagnosed multidrug resistant pathogen Candida auris.</title>
        <authorList>
            <person name="Chatterjee S."/>
            <person name="Alampalli S.V."/>
            <person name="Nageshan R.K."/>
            <person name="Chettiar S.T."/>
            <person name="Joshi S."/>
            <person name="Tatu U.S."/>
        </authorList>
    </citation>
    <scope>NUCLEOTIDE SEQUENCE [LARGE SCALE GENOMIC DNA]</scope>
    <source>
        <strain evidence="2">6684</strain>
    </source>
</reference>
<accession>A0A0L0NQD8</accession>